<dbReference type="RefSeq" id="WP_144236713.1">
    <property type="nucleotide sequence ID" value="NZ_VJWA01000001.1"/>
</dbReference>
<dbReference type="AlphaFoldDB" id="A0A552UIG9"/>
<dbReference type="Gene3D" id="3.10.450.710">
    <property type="entry name" value="Tgt2/MlaC"/>
    <property type="match status" value="1"/>
</dbReference>
<keyword evidence="3" id="KW-1185">Reference proteome</keyword>
<feature type="chain" id="PRO_5021955712" evidence="1">
    <location>
        <begin position="30"/>
        <end position="211"/>
    </location>
</feature>
<dbReference type="PANTHER" id="PTHR36573:SF1">
    <property type="entry name" value="INTERMEMBRANE PHOSPHOLIPID TRANSPORT SYSTEM BINDING PROTEIN MLAC"/>
    <property type="match status" value="1"/>
</dbReference>
<dbReference type="EMBL" id="VJWA01000001">
    <property type="protein sequence ID" value="TRW18019.1"/>
    <property type="molecule type" value="Genomic_DNA"/>
</dbReference>
<dbReference type="Proteomes" id="UP000317894">
    <property type="component" value="Unassembled WGS sequence"/>
</dbReference>
<dbReference type="InterPro" id="IPR008869">
    <property type="entry name" value="MlaC/ttg2D"/>
</dbReference>
<gene>
    <name evidence="2" type="ORF">FMM06_07865</name>
</gene>
<comment type="caution">
    <text evidence="2">The sequence shown here is derived from an EMBL/GenBank/DDBJ whole genome shotgun (WGS) entry which is preliminary data.</text>
</comment>
<evidence type="ECO:0000313" key="2">
    <source>
        <dbReference type="EMBL" id="TRW18019.1"/>
    </source>
</evidence>
<reference evidence="2 3" key="1">
    <citation type="submission" date="2019-07" db="EMBL/GenBank/DDBJ databases">
        <title>Novel species isolated from glacier.</title>
        <authorList>
            <person name="Liu Q."/>
            <person name="Xin Y.-H."/>
        </authorList>
    </citation>
    <scope>NUCLEOTIDE SEQUENCE [LARGE SCALE GENOMIC DNA]</scope>
    <source>
        <strain evidence="2 3">LB1R16</strain>
    </source>
</reference>
<accession>A0A552UIG9</accession>
<dbReference type="PANTHER" id="PTHR36573">
    <property type="entry name" value="INTERMEMBRANE PHOSPHOLIPID TRANSPORT SYSTEM BINDING PROTEIN MLAC"/>
    <property type="match status" value="1"/>
</dbReference>
<name>A0A552UIG9_9SPHN</name>
<proteinExistence type="predicted"/>
<organism evidence="2 3">
    <name type="scientific">Glacieibacterium frigidum</name>
    <dbReference type="NCBI Taxonomy" id="2593303"/>
    <lineage>
        <taxon>Bacteria</taxon>
        <taxon>Pseudomonadati</taxon>
        <taxon>Pseudomonadota</taxon>
        <taxon>Alphaproteobacteria</taxon>
        <taxon>Sphingomonadales</taxon>
        <taxon>Sphingosinicellaceae</taxon>
        <taxon>Glacieibacterium</taxon>
    </lineage>
</organism>
<keyword evidence="1" id="KW-0732">Signal</keyword>
<dbReference type="InterPro" id="IPR042245">
    <property type="entry name" value="Tgt2/MlaC_sf"/>
</dbReference>
<feature type="signal peptide" evidence="1">
    <location>
        <begin position="1"/>
        <end position="29"/>
    </location>
</feature>
<evidence type="ECO:0000313" key="3">
    <source>
        <dbReference type="Proteomes" id="UP000317894"/>
    </source>
</evidence>
<dbReference type="Pfam" id="PF05494">
    <property type="entry name" value="MlaC"/>
    <property type="match status" value="1"/>
</dbReference>
<sequence>MRSIKIIAAALLAASALPGVVATPAYAQAATAADSAAASKWVVDISNKVFAVLKDKSLSQNAIRGKFRGMMRESFALDEIGNKLIRRYRSQITPAQYAAYQAALPDFAINAYSDRLENYANASVQPVRTVPRGTRGDIDVYSRISRPGSQPFDAVWTVRKVGNDFRIVNITVAGINLSLTQEADFSAYIAKNGFDALVTFMKSSNAKALAA</sequence>
<dbReference type="OrthoDB" id="8099120at2"/>
<evidence type="ECO:0000256" key="1">
    <source>
        <dbReference type="SAM" id="SignalP"/>
    </source>
</evidence>
<protein>
    <submittedName>
        <fullName evidence="2">ABC transporter substrate-binding protein</fullName>
    </submittedName>
</protein>